<organism evidence="2 3">
    <name type="scientific">Streptococcus ovuberis</name>
    <dbReference type="NCBI Taxonomy" id="1936207"/>
    <lineage>
        <taxon>Bacteria</taxon>
        <taxon>Bacillati</taxon>
        <taxon>Bacillota</taxon>
        <taxon>Bacilli</taxon>
        <taxon>Lactobacillales</taxon>
        <taxon>Streptococcaceae</taxon>
        <taxon>Streptococcus</taxon>
    </lineage>
</organism>
<accession>A0A7X6MY39</accession>
<dbReference type="EMBL" id="JAAXPR010000003">
    <property type="protein sequence ID" value="NKZ19844.1"/>
    <property type="molecule type" value="Genomic_DNA"/>
</dbReference>
<dbReference type="Proteomes" id="UP000522720">
    <property type="component" value="Unassembled WGS sequence"/>
</dbReference>
<name>A0A7X6MY39_9STRE</name>
<keyword evidence="3" id="KW-1185">Reference proteome</keyword>
<evidence type="ECO:0000313" key="3">
    <source>
        <dbReference type="Proteomes" id="UP000522720"/>
    </source>
</evidence>
<gene>
    <name evidence="2" type="ORF">HF992_03120</name>
</gene>
<evidence type="ECO:0000259" key="1">
    <source>
        <dbReference type="Pfam" id="PF13304"/>
    </source>
</evidence>
<comment type="caution">
    <text evidence="2">The sequence shown here is derived from an EMBL/GenBank/DDBJ whole genome shotgun (WGS) entry which is preliminary data.</text>
</comment>
<proteinExistence type="predicted"/>
<dbReference type="Pfam" id="PF13304">
    <property type="entry name" value="AAA_21"/>
    <property type="match status" value="1"/>
</dbReference>
<evidence type="ECO:0000313" key="2">
    <source>
        <dbReference type="EMBL" id="NKZ19844.1"/>
    </source>
</evidence>
<dbReference type="AlphaFoldDB" id="A0A7X6MY39"/>
<dbReference type="GO" id="GO:0005524">
    <property type="term" value="F:ATP binding"/>
    <property type="evidence" value="ECO:0007669"/>
    <property type="project" value="InterPro"/>
</dbReference>
<dbReference type="RefSeq" id="WP_168548594.1">
    <property type="nucleotide sequence ID" value="NZ_JAAXPR010000003.1"/>
</dbReference>
<sequence length="274" mass="30913">MQKHILTERDYFVIANYGWSIGNFSFLRNIMLSLSLKWPGLSSGQLALLNLFGRLHSLAEEVKDKESILLLLDEVDLELHPEWQRKWISAALPIIGEIFKGKHGQIILTTHSPIMLSDIYGENVLMLRKDPETGERQVGYGDEVTSTSFGQNIHQLFKESFFLEQTKGDYSLKIINATIKAVYDLNQELADAATIKADFASELGVGDLSDGQFRAYLEKVIGAIGEKVIAQKLQDMYQTIPLWSQVPSLEGKRAGDLSTEELRQLLRQREEAGQ</sequence>
<dbReference type="SUPFAM" id="SSF52540">
    <property type="entry name" value="P-loop containing nucleoside triphosphate hydrolases"/>
    <property type="match status" value="1"/>
</dbReference>
<reference evidence="2 3" key="1">
    <citation type="submission" date="2020-04" db="EMBL/GenBank/DDBJ databases">
        <title>MicrobeNet Type strains.</title>
        <authorList>
            <person name="Nicholson A.C."/>
        </authorList>
    </citation>
    <scope>NUCLEOTIDE SEQUENCE [LARGE SCALE GENOMIC DNA]</scope>
    <source>
        <strain evidence="2 3">CCUG 69612</strain>
    </source>
</reference>
<feature type="domain" description="ATPase AAA-type core" evidence="1">
    <location>
        <begin position="36"/>
        <end position="114"/>
    </location>
</feature>
<dbReference type="InterPro" id="IPR003959">
    <property type="entry name" value="ATPase_AAA_core"/>
</dbReference>
<dbReference type="Gene3D" id="3.40.50.300">
    <property type="entry name" value="P-loop containing nucleotide triphosphate hydrolases"/>
    <property type="match status" value="1"/>
</dbReference>
<protein>
    <submittedName>
        <fullName evidence="2">AAA family ATPase</fullName>
    </submittedName>
</protein>
<dbReference type="GO" id="GO:0016887">
    <property type="term" value="F:ATP hydrolysis activity"/>
    <property type="evidence" value="ECO:0007669"/>
    <property type="project" value="InterPro"/>
</dbReference>
<dbReference type="InterPro" id="IPR027417">
    <property type="entry name" value="P-loop_NTPase"/>
</dbReference>